<evidence type="ECO:0000313" key="2">
    <source>
        <dbReference type="Proteomes" id="UP000306196"/>
    </source>
</evidence>
<name>A0A5R8KHX0_9BACT</name>
<gene>
    <name evidence="1" type="ORF">FEM03_05370</name>
</gene>
<dbReference type="OrthoDB" id="198657at2"/>
<comment type="caution">
    <text evidence="1">The sequence shown here is derived from an EMBL/GenBank/DDBJ whole genome shotgun (WGS) entry which is preliminary data.</text>
</comment>
<dbReference type="NCBIfam" id="NF042424">
    <property type="entry name" value="Amuc_1102_rel"/>
    <property type="match status" value="1"/>
</dbReference>
<dbReference type="AlphaFoldDB" id="A0A5R8KHX0"/>
<dbReference type="Proteomes" id="UP000306196">
    <property type="component" value="Unassembled WGS sequence"/>
</dbReference>
<proteinExistence type="predicted"/>
<dbReference type="EMBL" id="VAUV01000004">
    <property type="protein sequence ID" value="TLD71575.1"/>
    <property type="molecule type" value="Genomic_DNA"/>
</dbReference>
<evidence type="ECO:0000313" key="1">
    <source>
        <dbReference type="EMBL" id="TLD71575.1"/>
    </source>
</evidence>
<reference evidence="1 2" key="1">
    <citation type="submission" date="2019-05" db="EMBL/GenBank/DDBJ databases">
        <title>Verrucobacter flavum gen. nov., sp. nov. a new member of the family Verrucomicrobiaceae.</title>
        <authorList>
            <person name="Szuroczki S."/>
            <person name="Abbaszade G."/>
            <person name="Szabo A."/>
            <person name="Felfoldi T."/>
            <person name="Schumann P."/>
            <person name="Boka K."/>
            <person name="Keki Z."/>
            <person name="Toumi M."/>
            <person name="Toth E."/>
        </authorList>
    </citation>
    <scope>NUCLEOTIDE SEQUENCE [LARGE SCALE GENOMIC DNA]</scope>
    <source>
        <strain evidence="1 2">MG-N-17</strain>
    </source>
</reference>
<sequence length="192" mass="21310">MSLSPVHAQEASTEVRVAVKGVKVQAQNTPQFNVQNVVDKRWKPKVWLEIDVDFEAKKAPKEDDKSPVIESLEFRYFIGLNKTSADGKNVVLTANITYNNVVEKEEQHALAFVAPSALTRVLEKTNFSTADVKAVGVEIYRGGAVAGFYSSMGNTRWWAEIEKFSVVSDVVLAKPKTPFATLWGDYDLEAAE</sequence>
<organism evidence="1 2">
    <name type="scientific">Phragmitibacter flavus</name>
    <dbReference type="NCBI Taxonomy" id="2576071"/>
    <lineage>
        <taxon>Bacteria</taxon>
        <taxon>Pseudomonadati</taxon>
        <taxon>Verrucomicrobiota</taxon>
        <taxon>Verrucomicrobiia</taxon>
        <taxon>Verrucomicrobiales</taxon>
        <taxon>Verrucomicrobiaceae</taxon>
        <taxon>Phragmitibacter</taxon>
    </lineage>
</organism>
<keyword evidence="2" id="KW-1185">Reference proteome</keyword>
<accession>A0A5R8KHX0</accession>
<protein>
    <submittedName>
        <fullName evidence="1">Uncharacterized protein</fullName>
    </submittedName>
</protein>
<dbReference type="RefSeq" id="WP_138085171.1">
    <property type="nucleotide sequence ID" value="NZ_VAUV01000004.1"/>
</dbReference>
<dbReference type="InterPro" id="IPR049970">
    <property type="entry name" value="Amuc_1102-like"/>
</dbReference>